<dbReference type="InterPro" id="IPR000938">
    <property type="entry name" value="CAP-Gly_domain"/>
</dbReference>
<dbReference type="InterPro" id="IPR036859">
    <property type="entry name" value="CAP-Gly_dom_sf"/>
</dbReference>
<dbReference type="VEuPathDB" id="FungiDB:KRP22_6470"/>
<evidence type="ECO:0000256" key="6">
    <source>
        <dbReference type="SAM" id="MobiDB-lite"/>
    </source>
</evidence>
<dbReference type="GO" id="GO:0005737">
    <property type="term" value="C:cytoplasm"/>
    <property type="evidence" value="ECO:0000318"/>
    <property type="project" value="GO_Central"/>
</dbReference>
<dbReference type="OMA" id="CEFFVAC"/>
<evidence type="ECO:0000259" key="7">
    <source>
        <dbReference type="PROSITE" id="PS50245"/>
    </source>
</evidence>
<evidence type="ECO:0000313" key="9">
    <source>
        <dbReference type="EnsemblProtists" id="Phyra75075"/>
    </source>
</evidence>
<evidence type="ECO:0000256" key="1">
    <source>
        <dbReference type="ARBA" id="ARBA00004496"/>
    </source>
</evidence>
<dbReference type="Proteomes" id="UP000005238">
    <property type="component" value="Unassembled WGS sequence"/>
</dbReference>
<name>H3GGU0_PHYRM</name>
<dbReference type="GO" id="GO:0007023">
    <property type="term" value="P:post-chaperonin tubulin folding pathway"/>
    <property type="evidence" value="ECO:0007669"/>
    <property type="project" value="InterPro"/>
</dbReference>
<dbReference type="Pfam" id="PF16752">
    <property type="entry name" value="TBCC_N"/>
    <property type="match status" value="1"/>
</dbReference>
<dbReference type="GO" id="GO:0007021">
    <property type="term" value="P:tubulin complex assembly"/>
    <property type="evidence" value="ECO:0000318"/>
    <property type="project" value="GO_Central"/>
</dbReference>
<dbReference type="FunFam" id="2.160.20.70:FF:000022">
    <property type="entry name" value="Alpha tubulin, putative"/>
    <property type="match status" value="1"/>
</dbReference>
<evidence type="ECO:0000256" key="5">
    <source>
        <dbReference type="ARBA" id="ARBA00026055"/>
    </source>
</evidence>
<dbReference type="Pfam" id="PF01302">
    <property type="entry name" value="CAP_GLY"/>
    <property type="match status" value="1"/>
</dbReference>
<dbReference type="Gene3D" id="2.160.20.70">
    <property type="match status" value="1"/>
</dbReference>
<dbReference type="STRING" id="164328.H3GGU0"/>
<dbReference type="GO" id="GO:0006457">
    <property type="term" value="P:protein folding"/>
    <property type="evidence" value="ECO:0000318"/>
    <property type="project" value="GO_Central"/>
</dbReference>
<comment type="subunit">
    <text evidence="5">Supercomplex made of cofactors A to E. Cofactors A and D function by capturing and stabilizing tubulin in a quasi-native conformation. Cofactor E binds to the cofactor D-tubulin complex; interaction with cofactor C then causes the release of tubulin polypeptides that are committed to the native state.</text>
</comment>
<evidence type="ECO:0000313" key="10">
    <source>
        <dbReference type="Proteomes" id="UP000005238"/>
    </source>
</evidence>
<dbReference type="AlphaFoldDB" id="H3GGU0"/>
<comment type="similarity">
    <text evidence="2">Belongs to the TBCC family.</text>
</comment>
<dbReference type="SMART" id="SM01052">
    <property type="entry name" value="CAP_GLY"/>
    <property type="match status" value="1"/>
</dbReference>
<keyword evidence="3" id="KW-0963">Cytoplasm</keyword>
<comment type="subcellular location">
    <subcellularLocation>
        <location evidence="1">Cytoplasm</location>
    </subcellularLocation>
</comment>
<dbReference type="PANTHER" id="PTHR15139">
    <property type="entry name" value="TUBULIN FOLDING COFACTOR C"/>
    <property type="match status" value="1"/>
</dbReference>
<feature type="domain" description="CAP-Gly" evidence="7">
    <location>
        <begin position="190"/>
        <end position="223"/>
    </location>
</feature>
<dbReference type="VEuPathDB" id="FungiDB:KRP23_627"/>
<dbReference type="GO" id="GO:0015631">
    <property type="term" value="F:tubulin binding"/>
    <property type="evidence" value="ECO:0007669"/>
    <property type="project" value="InterPro"/>
</dbReference>
<dbReference type="eggNOG" id="KOG2512">
    <property type="taxonomic scope" value="Eukaryota"/>
</dbReference>
<dbReference type="PROSITE" id="PS51329">
    <property type="entry name" value="C_CAP_COFACTOR_C"/>
    <property type="match status" value="1"/>
</dbReference>
<reference evidence="9" key="2">
    <citation type="submission" date="2015-06" db="UniProtKB">
        <authorList>
            <consortium name="EnsemblProtists"/>
        </authorList>
    </citation>
    <scope>IDENTIFICATION</scope>
    <source>
        <strain evidence="9">Pr102</strain>
    </source>
</reference>
<dbReference type="InterPro" id="IPR012945">
    <property type="entry name" value="Tubulin-bd_cofactor_C_dom"/>
</dbReference>
<accession>H3GGU0</accession>
<keyword evidence="10" id="KW-1185">Reference proteome</keyword>
<sequence length="593" mass="65138">MFVLAVLHLTAGDDHAGLRHPEEHGVRGLGIRAARGNQPEVGSPAGEDIPAEEGIPAEVGSLVGEGNLAVGEGSPAAADILAAAAGNLAAEAGNLAAAGTPAAAARCDWLYPSHIWLAVIRRNILLSTNHTPTKTELYEPGRDAKMEPLTIGTRCELLSSGPSGSLRASIKRYGEIVYIGAIEGLPGDGWLGVRLDKPLGKGDGSFQGTRYFECKPLHGAIVRPERVNIKGEFPVLATHEESLAHALEERRREKQGARSSTGWRLQRELTTDELATAFWETFTKQEEHVRKQVGLFCEQKKQPLPCEPAKEVKLDALVLEVNTMRDAAATAASLYLSPYDTRHTQLILAKLLELIDSTRATFAPRKKFTFRAHAARKAKSKTAETQDEPEQDTSFRSADVVSNQQTAQKLMEFDELVHANKQNEVIIIDSSSFSGSDDSKRRDLNFSRLTNCVVLVCVETSAIRGDALKNCVFYTGAIFGSLWLESCNGCEFFVACRQLRVHLSTATTFHLRISSHPIIEDCQQMLFGPYRLQFDGLTAQLERLGVQKDSGLWAKVNDFKWHKAQQSPNWSIRDPKQPLPGIPVELENLVSYE</sequence>
<feature type="domain" description="C-CAP/cofactor C-like" evidence="8">
    <location>
        <begin position="389"/>
        <end position="561"/>
    </location>
</feature>
<dbReference type="InParanoid" id="H3GGU0"/>
<dbReference type="InterPro" id="IPR017901">
    <property type="entry name" value="C-CAP_CF_C-like"/>
</dbReference>
<dbReference type="PANTHER" id="PTHR15139:SF0">
    <property type="entry name" value="TUBULIN-SPECIFIC CHAPERONE C"/>
    <property type="match status" value="1"/>
</dbReference>
<dbReference type="InterPro" id="IPR031925">
    <property type="entry name" value="TBCC_N"/>
</dbReference>
<reference evidence="10" key="1">
    <citation type="journal article" date="2006" name="Science">
        <title>Phytophthora genome sequences uncover evolutionary origins and mechanisms of pathogenesis.</title>
        <authorList>
            <person name="Tyler B.M."/>
            <person name="Tripathy S."/>
            <person name="Zhang X."/>
            <person name="Dehal P."/>
            <person name="Jiang R.H."/>
            <person name="Aerts A."/>
            <person name="Arredondo F.D."/>
            <person name="Baxter L."/>
            <person name="Bensasson D."/>
            <person name="Beynon J.L."/>
            <person name="Chapman J."/>
            <person name="Damasceno C.M."/>
            <person name="Dorrance A.E."/>
            <person name="Dou D."/>
            <person name="Dickerman A.W."/>
            <person name="Dubchak I.L."/>
            <person name="Garbelotto M."/>
            <person name="Gijzen M."/>
            <person name="Gordon S.G."/>
            <person name="Govers F."/>
            <person name="Grunwald N.J."/>
            <person name="Huang W."/>
            <person name="Ivors K.L."/>
            <person name="Jones R.W."/>
            <person name="Kamoun S."/>
            <person name="Krampis K."/>
            <person name="Lamour K.H."/>
            <person name="Lee M.K."/>
            <person name="McDonald W.H."/>
            <person name="Medina M."/>
            <person name="Meijer H.J."/>
            <person name="Nordberg E.K."/>
            <person name="Maclean D.J."/>
            <person name="Ospina-Giraldo M.D."/>
            <person name="Morris P.F."/>
            <person name="Phuntumart V."/>
            <person name="Putnam N.H."/>
            <person name="Rash S."/>
            <person name="Rose J.K."/>
            <person name="Sakihama Y."/>
            <person name="Salamov A.A."/>
            <person name="Savidor A."/>
            <person name="Scheuring C.F."/>
            <person name="Smith B.M."/>
            <person name="Sobral B.W."/>
            <person name="Terry A."/>
            <person name="Torto-Alalibo T.A."/>
            <person name="Win J."/>
            <person name="Xu Z."/>
            <person name="Zhang H."/>
            <person name="Grigoriev I.V."/>
            <person name="Rokhsar D.S."/>
            <person name="Boore J.L."/>
        </authorList>
    </citation>
    <scope>NUCLEOTIDE SEQUENCE [LARGE SCALE GENOMIC DNA]</scope>
    <source>
        <strain evidence="10">Pr102</strain>
    </source>
</reference>
<dbReference type="Gene3D" id="2.30.30.190">
    <property type="entry name" value="CAP Gly-rich-like domain"/>
    <property type="match status" value="1"/>
</dbReference>
<dbReference type="InterPro" id="IPR038397">
    <property type="entry name" value="TBCC_N_sf"/>
</dbReference>
<dbReference type="InterPro" id="IPR027684">
    <property type="entry name" value="TBCC"/>
</dbReference>
<dbReference type="EnsemblProtists" id="Phyra75075">
    <property type="protein sequence ID" value="Phyra75075"/>
    <property type="gene ID" value="Phyra75075"/>
</dbReference>
<dbReference type="EMBL" id="DS566008">
    <property type="status" value="NOT_ANNOTATED_CDS"/>
    <property type="molecule type" value="Genomic_DNA"/>
</dbReference>
<evidence type="ECO:0000256" key="3">
    <source>
        <dbReference type="ARBA" id="ARBA00022490"/>
    </source>
</evidence>
<evidence type="ECO:0000259" key="8">
    <source>
        <dbReference type="PROSITE" id="PS51329"/>
    </source>
</evidence>
<dbReference type="eggNOG" id="KOG3206">
    <property type="taxonomic scope" value="Eukaryota"/>
</dbReference>
<organism evidence="9 10">
    <name type="scientific">Phytophthora ramorum</name>
    <name type="common">Sudden oak death agent</name>
    <dbReference type="NCBI Taxonomy" id="164328"/>
    <lineage>
        <taxon>Eukaryota</taxon>
        <taxon>Sar</taxon>
        <taxon>Stramenopiles</taxon>
        <taxon>Oomycota</taxon>
        <taxon>Peronosporomycetes</taxon>
        <taxon>Peronosporales</taxon>
        <taxon>Peronosporaceae</taxon>
        <taxon>Phytophthora</taxon>
    </lineage>
</organism>
<dbReference type="PROSITE" id="PS50245">
    <property type="entry name" value="CAP_GLY_2"/>
    <property type="match status" value="1"/>
</dbReference>
<keyword evidence="4" id="KW-0007">Acetylation</keyword>
<dbReference type="InterPro" id="IPR016098">
    <property type="entry name" value="CAP/MinC_C"/>
</dbReference>
<proteinExistence type="inferred from homology"/>
<evidence type="ECO:0000256" key="4">
    <source>
        <dbReference type="ARBA" id="ARBA00022990"/>
    </source>
</evidence>
<dbReference type="HOGENOM" id="CLU_032612_3_0_1"/>
<evidence type="ECO:0000256" key="2">
    <source>
        <dbReference type="ARBA" id="ARBA00008848"/>
    </source>
</evidence>
<dbReference type="Pfam" id="PF07986">
    <property type="entry name" value="TBCC"/>
    <property type="match status" value="1"/>
</dbReference>
<dbReference type="Gene3D" id="1.20.58.1250">
    <property type="entry name" value="Tubulin Binding Cofactor C, N-terminal domain"/>
    <property type="match status" value="1"/>
</dbReference>
<feature type="region of interest" description="Disordered" evidence="6">
    <location>
        <begin position="378"/>
        <end position="399"/>
    </location>
</feature>
<protein>
    <submittedName>
        <fullName evidence="9">Uncharacterized protein</fullName>
    </submittedName>
</protein>
<dbReference type="SUPFAM" id="SSF74924">
    <property type="entry name" value="Cap-Gly domain"/>
    <property type="match status" value="1"/>
</dbReference>